<feature type="region of interest" description="Disordered" evidence="1">
    <location>
        <begin position="62"/>
        <end position="88"/>
    </location>
</feature>
<dbReference type="Proteomes" id="UP000314294">
    <property type="component" value="Unassembled WGS sequence"/>
</dbReference>
<gene>
    <name evidence="2" type="ORF">EYF80_005990</name>
</gene>
<reference evidence="2 3" key="1">
    <citation type="submission" date="2019-03" db="EMBL/GenBank/DDBJ databases">
        <title>First draft genome of Liparis tanakae, snailfish: a comprehensive survey of snailfish specific genes.</title>
        <authorList>
            <person name="Kim W."/>
            <person name="Song I."/>
            <person name="Jeong J.-H."/>
            <person name="Kim D."/>
            <person name="Kim S."/>
            <person name="Ryu S."/>
            <person name="Song J.Y."/>
            <person name="Lee S.K."/>
        </authorList>
    </citation>
    <scope>NUCLEOTIDE SEQUENCE [LARGE SCALE GENOMIC DNA]</scope>
    <source>
        <tissue evidence="2">Muscle</tissue>
    </source>
</reference>
<evidence type="ECO:0000256" key="1">
    <source>
        <dbReference type="SAM" id="MobiDB-lite"/>
    </source>
</evidence>
<accession>A0A4Z2J1V9</accession>
<protein>
    <submittedName>
        <fullName evidence="2">Uncharacterized protein</fullName>
    </submittedName>
</protein>
<feature type="compositionally biased region" description="Low complexity" evidence="1">
    <location>
        <begin position="130"/>
        <end position="140"/>
    </location>
</feature>
<comment type="caution">
    <text evidence="2">The sequence shown here is derived from an EMBL/GenBank/DDBJ whole genome shotgun (WGS) entry which is preliminary data.</text>
</comment>
<sequence>MAEICLNPPKATPHQDLWSATPSGTTTWPHLAPPGPCLIEFGVGVARSDEVLISELGHISEPHYTTNSEPLSAPSSQHPLRKEAGQAAPVPHKLCTAISCRDTGYFGTEGRIALRPREDPSDRKAPSMPPSSSCTPGSTPDRLVAGWWFSPRM</sequence>
<dbReference type="EMBL" id="SRLO01000031">
    <property type="protein sequence ID" value="TNN83814.1"/>
    <property type="molecule type" value="Genomic_DNA"/>
</dbReference>
<dbReference type="AlphaFoldDB" id="A0A4Z2J1V9"/>
<name>A0A4Z2J1V9_9TELE</name>
<evidence type="ECO:0000313" key="3">
    <source>
        <dbReference type="Proteomes" id="UP000314294"/>
    </source>
</evidence>
<feature type="region of interest" description="Disordered" evidence="1">
    <location>
        <begin position="1"/>
        <end position="26"/>
    </location>
</feature>
<evidence type="ECO:0000313" key="2">
    <source>
        <dbReference type="EMBL" id="TNN83814.1"/>
    </source>
</evidence>
<keyword evidence="3" id="KW-1185">Reference proteome</keyword>
<organism evidence="2 3">
    <name type="scientific">Liparis tanakae</name>
    <name type="common">Tanaka's snailfish</name>
    <dbReference type="NCBI Taxonomy" id="230148"/>
    <lineage>
        <taxon>Eukaryota</taxon>
        <taxon>Metazoa</taxon>
        <taxon>Chordata</taxon>
        <taxon>Craniata</taxon>
        <taxon>Vertebrata</taxon>
        <taxon>Euteleostomi</taxon>
        <taxon>Actinopterygii</taxon>
        <taxon>Neopterygii</taxon>
        <taxon>Teleostei</taxon>
        <taxon>Neoteleostei</taxon>
        <taxon>Acanthomorphata</taxon>
        <taxon>Eupercaria</taxon>
        <taxon>Perciformes</taxon>
        <taxon>Cottioidei</taxon>
        <taxon>Cottales</taxon>
        <taxon>Liparidae</taxon>
        <taxon>Liparis</taxon>
    </lineage>
</organism>
<proteinExistence type="predicted"/>
<feature type="region of interest" description="Disordered" evidence="1">
    <location>
        <begin position="109"/>
        <end position="141"/>
    </location>
</feature>
<feature type="compositionally biased region" description="Basic and acidic residues" evidence="1">
    <location>
        <begin position="115"/>
        <end position="125"/>
    </location>
</feature>
<feature type="compositionally biased region" description="Polar residues" evidence="1">
    <location>
        <begin position="63"/>
        <end position="78"/>
    </location>
</feature>